<dbReference type="EMBL" id="JAIOIU010000106">
    <property type="protein sequence ID" value="MBZ0160243.1"/>
    <property type="molecule type" value="Genomic_DNA"/>
</dbReference>
<evidence type="ECO:0000256" key="1">
    <source>
        <dbReference type="ARBA" id="ARBA00023015"/>
    </source>
</evidence>
<dbReference type="Pfam" id="PF01022">
    <property type="entry name" value="HTH_5"/>
    <property type="match status" value="1"/>
</dbReference>
<dbReference type="InterPro" id="IPR036390">
    <property type="entry name" value="WH_DNA-bd_sf"/>
</dbReference>
<dbReference type="GO" id="GO:0003677">
    <property type="term" value="F:DNA binding"/>
    <property type="evidence" value="ECO:0007669"/>
    <property type="project" value="UniProtKB-KW"/>
</dbReference>
<dbReference type="SUPFAM" id="SSF46785">
    <property type="entry name" value="Winged helix' DNA-binding domain"/>
    <property type="match status" value="1"/>
</dbReference>
<sequence>MPSLISKGVEQAVRRFHALADETRLQIIERLRDGEQCVCDLSGILGTAQSLLSFHLKTLKDAGILRDRREGRWVYYSLNSEAIAELEEFIGSIKPRRGRGSLVVSNRCK</sequence>
<accession>A0AAJ1EIH4</accession>
<dbReference type="PANTHER" id="PTHR33154:SF18">
    <property type="entry name" value="ARSENICAL RESISTANCE OPERON REPRESSOR"/>
    <property type="match status" value="1"/>
</dbReference>
<dbReference type="Gene3D" id="1.10.10.10">
    <property type="entry name" value="Winged helix-like DNA-binding domain superfamily/Winged helix DNA-binding domain"/>
    <property type="match status" value="1"/>
</dbReference>
<dbReference type="InterPro" id="IPR011991">
    <property type="entry name" value="ArsR-like_HTH"/>
</dbReference>
<dbReference type="PROSITE" id="PS50987">
    <property type="entry name" value="HTH_ARSR_2"/>
    <property type="match status" value="1"/>
</dbReference>
<dbReference type="InterPro" id="IPR001845">
    <property type="entry name" value="HTH_ArsR_DNA-bd_dom"/>
</dbReference>
<dbReference type="PANTHER" id="PTHR33154">
    <property type="entry name" value="TRANSCRIPTIONAL REGULATOR, ARSR FAMILY"/>
    <property type="match status" value="1"/>
</dbReference>
<evidence type="ECO:0000256" key="3">
    <source>
        <dbReference type="ARBA" id="ARBA00023163"/>
    </source>
</evidence>
<feature type="domain" description="HTH arsR-type" evidence="4">
    <location>
        <begin position="4"/>
        <end position="98"/>
    </location>
</feature>
<organism evidence="5 6">
    <name type="scientific">Candidatus Methylomirabilis tolerans</name>
    <dbReference type="NCBI Taxonomy" id="3123416"/>
    <lineage>
        <taxon>Bacteria</taxon>
        <taxon>Candidatus Methylomirabilota</taxon>
        <taxon>Candidatus Methylomirabilia</taxon>
        <taxon>Candidatus Methylomirabilales</taxon>
        <taxon>Candidatus Methylomirabilaceae</taxon>
        <taxon>Candidatus Methylomirabilis</taxon>
    </lineage>
</organism>
<keyword evidence="2" id="KW-0238">DNA-binding</keyword>
<dbReference type="CDD" id="cd00090">
    <property type="entry name" value="HTH_ARSR"/>
    <property type="match status" value="1"/>
</dbReference>
<protein>
    <submittedName>
        <fullName evidence="5">Metalloregulator ArsR/SmtB family transcription factor</fullName>
    </submittedName>
</protein>
<dbReference type="SMART" id="SM00418">
    <property type="entry name" value="HTH_ARSR"/>
    <property type="match status" value="1"/>
</dbReference>
<evidence type="ECO:0000259" key="4">
    <source>
        <dbReference type="PROSITE" id="PS50987"/>
    </source>
</evidence>
<evidence type="ECO:0000313" key="6">
    <source>
        <dbReference type="Proteomes" id="UP001197609"/>
    </source>
</evidence>
<dbReference type="GO" id="GO:0003700">
    <property type="term" value="F:DNA-binding transcription factor activity"/>
    <property type="evidence" value="ECO:0007669"/>
    <property type="project" value="InterPro"/>
</dbReference>
<dbReference type="AlphaFoldDB" id="A0AAJ1EIH4"/>
<evidence type="ECO:0000256" key="2">
    <source>
        <dbReference type="ARBA" id="ARBA00023125"/>
    </source>
</evidence>
<dbReference type="PRINTS" id="PR00778">
    <property type="entry name" value="HTHARSR"/>
</dbReference>
<proteinExistence type="predicted"/>
<evidence type="ECO:0000313" key="5">
    <source>
        <dbReference type="EMBL" id="MBZ0160243.1"/>
    </source>
</evidence>
<dbReference type="InterPro" id="IPR036388">
    <property type="entry name" value="WH-like_DNA-bd_sf"/>
</dbReference>
<keyword evidence="1" id="KW-0805">Transcription regulation</keyword>
<comment type="caution">
    <text evidence="5">The sequence shown here is derived from an EMBL/GenBank/DDBJ whole genome shotgun (WGS) entry which is preliminary data.</text>
</comment>
<keyword evidence="3" id="KW-0804">Transcription</keyword>
<gene>
    <name evidence="5" type="ORF">K8G79_08925</name>
</gene>
<dbReference type="InterPro" id="IPR051081">
    <property type="entry name" value="HTH_MetalResp_TranReg"/>
</dbReference>
<dbReference type="NCBIfam" id="NF033788">
    <property type="entry name" value="HTH_metalloreg"/>
    <property type="match status" value="1"/>
</dbReference>
<dbReference type="Proteomes" id="UP001197609">
    <property type="component" value="Unassembled WGS sequence"/>
</dbReference>
<name>A0AAJ1EIH4_9BACT</name>
<reference evidence="5 6" key="1">
    <citation type="journal article" date="2021" name="bioRxiv">
        <title>Unraveling nitrogen, sulfur and carbon metabolic pathways and microbial community transcriptional responses to substrate deprivation and toxicity stresses in a bioreactor mimicking anoxic brackish coastal sediment conditions.</title>
        <authorList>
            <person name="Martins P.D."/>
            <person name="Echeveste M.J."/>
            <person name="Arshad A."/>
            <person name="Kurth J."/>
            <person name="Ouboter H."/>
            <person name="Jetten M.S.M."/>
            <person name="Welte C.U."/>
        </authorList>
    </citation>
    <scope>NUCLEOTIDE SEQUENCE [LARGE SCALE GENOMIC DNA]</scope>
    <source>
        <strain evidence="5">MAG_38</strain>
    </source>
</reference>